<evidence type="ECO:0000256" key="1">
    <source>
        <dbReference type="SAM" id="MobiDB-lite"/>
    </source>
</evidence>
<feature type="region of interest" description="Disordered" evidence="1">
    <location>
        <begin position="133"/>
        <end position="155"/>
    </location>
</feature>
<dbReference type="AlphaFoldDB" id="A0A4C1VBT5"/>
<accession>A0A4C1VBT5</accession>
<name>A0A4C1VBT5_EUMVA</name>
<evidence type="ECO:0000313" key="3">
    <source>
        <dbReference type="Proteomes" id="UP000299102"/>
    </source>
</evidence>
<sequence>MTVRSRAALPRSHYGITPEVTSRGATRALQITALQLPDSGRVSRRWRGGEDVPQKKCYKSKLLIIVGHGSQATHNGRVMTSWKIIICIHLPQRGGSERRRCRGCGPADAVSKAARIPLSMLCLRAKGQGLKQQVAKGVSASDKDPKGDERKHSFR</sequence>
<comment type="caution">
    <text evidence="2">The sequence shown here is derived from an EMBL/GenBank/DDBJ whole genome shotgun (WGS) entry which is preliminary data.</text>
</comment>
<organism evidence="2 3">
    <name type="scientific">Eumeta variegata</name>
    <name type="common">Bagworm moth</name>
    <name type="synonym">Eumeta japonica</name>
    <dbReference type="NCBI Taxonomy" id="151549"/>
    <lineage>
        <taxon>Eukaryota</taxon>
        <taxon>Metazoa</taxon>
        <taxon>Ecdysozoa</taxon>
        <taxon>Arthropoda</taxon>
        <taxon>Hexapoda</taxon>
        <taxon>Insecta</taxon>
        <taxon>Pterygota</taxon>
        <taxon>Neoptera</taxon>
        <taxon>Endopterygota</taxon>
        <taxon>Lepidoptera</taxon>
        <taxon>Glossata</taxon>
        <taxon>Ditrysia</taxon>
        <taxon>Tineoidea</taxon>
        <taxon>Psychidae</taxon>
        <taxon>Oiketicinae</taxon>
        <taxon>Eumeta</taxon>
    </lineage>
</organism>
<feature type="compositionally biased region" description="Basic and acidic residues" evidence="1">
    <location>
        <begin position="141"/>
        <end position="155"/>
    </location>
</feature>
<protein>
    <submittedName>
        <fullName evidence="2">Uncharacterized protein</fullName>
    </submittedName>
</protein>
<keyword evidence="3" id="KW-1185">Reference proteome</keyword>
<dbReference type="Proteomes" id="UP000299102">
    <property type="component" value="Unassembled WGS sequence"/>
</dbReference>
<evidence type="ECO:0000313" key="2">
    <source>
        <dbReference type="EMBL" id="GBP35752.1"/>
    </source>
</evidence>
<gene>
    <name evidence="2" type="ORF">EVAR_82687_1</name>
</gene>
<reference evidence="2 3" key="1">
    <citation type="journal article" date="2019" name="Commun. Biol.">
        <title>The bagworm genome reveals a unique fibroin gene that provides high tensile strength.</title>
        <authorList>
            <person name="Kono N."/>
            <person name="Nakamura H."/>
            <person name="Ohtoshi R."/>
            <person name="Tomita M."/>
            <person name="Numata K."/>
            <person name="Arakawa K."/>
        </authorList>
    </citation>
    <scope>NUCLEOTIDE SEQUENCE [LARGE SCALE GENOMIC DNA]</scope>
</reference>
<proteinExistence type="predicted"/>
<dbReference type="EMBL" id="BGZK01000308">
    <property type="protein sequence ID" value="GBP35752.1"/>
    <property type="molecule type" value="Genomic_DNA"/>
</dbReference>